<evidence type="ECO:0000256" key="5">
    <source>
        <dbReference type="ARBA" id="ARBA00023002"/>
    </source>
</evidence>
<feature type="binding site" evidence="8">
    <location>
        <position position="79"/>
    </location>
    <ligand>
        <name>Mn(2+)</name>
        <dbReference type="ChEBI" id="CHEBI:29035"/>
    </ligand>
</feature>
<dbReference type="GO" id="GO:0004784">
    <property type="term" value="F:superoxide dismutase activity"/>
    <property type="evidence" value="ECO:0007669"/>
    <property type="project" value="UniProtKB-EC"/>
</dbReference>
<evidence type="ECO:0000256" key="3">
    <source>
        <dbReference type="ARBA" id="ARBA00011738"/>
    </source>
</evidence>
<evidence type="ECO:0000256" key="6">
    <source>
        <dbReference type="ARBA" id="ARBA00023004"/>
    </source>
</evidence>
<accession>A0A835ZFU3</accession>
<comment type="caution">
    <text evidence="12">The sequence shown here is derived from an EMBL/GenBank/DDBJ whole genome shotgun (WGS) entry which is preliminary data.</text>
</comment>
<evidence type="ECO:0000256" key="2">
    <source>
        <dbReference type="ARBA" id="ARBA00008714"/>
    </source>
</evidence>
<dbReference type="InterPro" id="IPR036324">
    <property type="entry name" value="Mn/Fe_SOD_N_sf"/>
</dbReference>
<name>A0A835ZFU3_9STRA</name>
<dbReference type="OrthoDB" id="239262at2759"/>
<dbReference type="SUPFAM" id="SSF46609">
    <property type="entry name" value="Fe,Mn superoxide dismutase (SOD), N-terminal domain"/>
    <property type="match status" value="1"/>
</dbReference>
<feature type="binding site" evidence="8">
    <location>
        <position position="29"/>
    </location>
    <ligand>
        <name>Mn(2+)</name>
        <dbReference type="ChEBI" id="CHEBI:29035"/>
    </ligand>
</feature>
<comment type="function">
    <text evidence="9">Destroys radicals which are normally produced within the cells and which are toxic to biological systems.</text>
</comment>
<dbReference type="EMBL" id="JAFCMP010000046">
    <property type="protein sequence ID" value="KAG5189724.1"/>
    <property type="molecule type" value="Genomic_DNA"/>
</dbReference>
<dbReference type="PIRSF" id="PIRSF000349">
    <property type="entry name" value="SODismutase"/>
    <property type="match status" value="1"/>
</dbReference>
<evidence type="ECO:0000256" key="4">
    <source>
        <dbReference type="ARBA" id="ARBA00022723"/>
    </source>
</evidence>
<dbReference type="Pfam" id="PF00081">
    <property type="entry name" value="Sod_Fe_N"/>
    <property type="match status" value="1"/>
</dbReference>
<dbReference type="Gene3D" id="3.55.40.20">
    <property type="entry name" value="Iron/manganese superoxide dismutase, C-terminal domain"/>
    <property type="match status" value="1"/>
</dbReference>
<protein>
    <recommendedName>
        <fullName evidence="9">Superoxide dismutase</fullName>
        <ecNumber evidence="9">1.15.1.1</ecNumber>
    </recommendedName>
</protein>
<dbReference type="PROSITE" id="PS00088">
    <property type="entry name" value="SOD_MN"/>
    <property type="match status" value="1"/>
</dbReference>
<reference evidence="12" key="1">
    <citation type="submission" date="2021-02" db="EMBL/GenBank/DDBJ databases">
        <title>First Annotated Genome of the Yellow-green Alga Tribonema minus.</title>
        <authorList>
            <person name="Mahan K.M."/>
        </authorList>
    </citation>
    <scope>NUCLEOTIDE SEQUENCE</scope>
    <source>
        <strain evidence="12">UTEX B ZZ1240</strain>
    </source>
</reference>
<dbReference type="SUPFAM" id="SSF54719">
    <property type="entry name" value="Fe,Mn superoxide dismutase (SOD), C-terminal domain"/>
    <property type="match status" value="1"/>
</dbReference>
<dbReference type="Pfam" id="PF02777">
    <property type="entry name" value="Sod_Fe_C"/>
    <property type="match status" value="1"/>
</dbReference>
<dbReference type="InterPro" id="IPR001189">
    <property type="entry name" value="Mn/Fe_SOD"/>
</dbReference>
<dbReference type="PANTHER" id="PTHR42769">
    <property type="entry name" value="SUPEROXIDE DISMUTASE"/>
    <property type="match status" value="1"/>
</dbReference>
<evidence type="ECO:0000313" key="12">
    <source>
        <dbReference type="EMBL" id="KAG5189724.1"/>
    </source>
</evidence>
<dbReference type="InterPro" id="IPR019832">
    <property type="entry name" value="Mn/Fe_SOD_C"/>
</dbReference>
<proteinExistence type="inferred from homology"/>
<feature type="binding site" evidence="8">
    <location>
        <position position="167"/>
    </location>
    <ligand>
        <name>Mn(2+)</name>
        <dbReference type="ChEBI" id="CHEBI:29035"/>
    </ligand>
</feature>
<keyword evidence="5 9" id="KW-0560">Oxidoreductase</keyword>
<dbReference type="GO" id="GO:0046872">
    <property type="term" value="F:metal ion binding"/>
    <property type="evidence" value="ECO:0007669"/>
    <property type="project" value="UniProtKB-KW"/>
</dbReference>
<dbReference type="InterPro" id="IPR019831">
    <property type="entry name" value="Mn/Fe_SOD_N"/>
</dbReference>
<evidence type="ECO:0000256" key="7">
    <source>
        <dbReference type="ARBA" id="ARBA00049204"/>
    </source>
</evidence>
<dbReference type="FunFam" id="3.55.40.20:FF:000001">
    <property type="entry name" value="Superoxide dismutase"/>
    <property type="match status" value="1"/>
</dbReference>
<evidence type="ECO:0000313" key="13">
    <source>
        <dbReference type="Proteomes" id="UP000664859"/>
    </source>
</evidence>
<evidence type="ECO:0000256" key="8">
    <source>
        <dbReference type="PIRSR" id="PIRSR000349-1"/>
    </source>
</evidence>
<evidence type="ECO:0000256" key="9">
    <source>
        <dbReference type="RuleBase" id="RU000414"/>
    </source>
</evidence>
<gene>
    <name evidence="12" type="ORF">JKP88DRAFT_197460</name>
</gene>
<comment type="cofactor">
    <cofactor evidence="1">
        <name>Fe cation</name>
        <dbReference type="ChEBI" id="CHEBI:24875"/>
    </cofactor>
</comment>
<dbReference type="EC" id="1.15.1.1" evidence="9"/>
<dbReference type="InterPro" id="IPR019833">
    <property type="entry name" value="Mn/Fe_SOD_BS"/>
</dbReference>
<dbReference type="PRINTS" id="PR01703">
    <property type="entry name" value="MNSODISMTASE"/>
</dbReference>
<dbReference type="AlphaFoldDB" id="A0A835ZFU3"/>
<dbReference type="Proteomes" id="UP000664859">
    <property type="component" value="Unassembled WGS sequence"/>
</dbReference>
<sequence>MAASIVLMTLPYAKNALAPHISEETLEYHHGKHHAAYVTKLNAAIAADAGLQNKTLEEIMLSSSGGTFSNAAQASVFNHDFYWHSLSPEGGGTPTGPIADAIKESFGDFDKFKAAFDAAAGGHFGSGWAWLVKADDGSLKVVSTHDASNPVVEKLGKPIITCDVWEHAYYIDYRNARPSYLAAWWNLVNWDFANVNLGN</sequence>
<dbReference type="Gene3D" id="1.10.287.990">
    <property type="entry name" value="Fe,Mn superoxide dismutase (SOD) domain"/>
    <property type="match status" value="1"/>
</dbReference>
<dbReference type="PANTHER" id="PTHR42769:SF3">
    <property type="entry name" value="SUPEROXIDE DISMUTASE [FE] 2, CHLOROPLASTIC"/>
    <property type="match status" value="1"/>
</dbReference>
<dbReference type="GO" id="GO:0005737">
    <property type="term" value="C:cytoplasm"/>
    <property type="evidence" value="ECO:0007669"/>
    <property type="project" value="UniProtKB-ARBA"/>
</dbReference>
<evidence type="ECO:0000256" key="1">
    <source>
        <dbReference type="ARBA" id="ARBA00001962"/>
    </source>
</evidence>
<dbReference type="FunFam" id="1.10.287.990:FF:000002">
    <property type="entry name" value="Superoxide dismutase"/>
    <property type="match status" value="1"/>
</dbReference>
<keyword evidence="6" id="KW-0408">Iron</keyword>
<evidence type="ECO:0000259" key="10">
    <source>
        <dbReference type="Pfam" id="PF00081"/>
    </source>
</evidence>
<feature type="binding site" evidence="8">
    <location>
        <position position="163"/>
    </location>
    <ligand>
        <name>Mn(2+)</name>
        <dbReference type="ChEBI" id="CHEBI:29035"/>
    </ligand>
</feature>
<dbReference type="InterPro" id="IPR036314">
    <property type="entry name" value="SOD_C_sf"/>
</dbReference>
<organism evidence="12 13">
    <name type="scientific">Tribonema minus</name>
    <dbReference type="NCBI Taxonomy" id="303371"/>
    <lineage>
        <taxon>Eukaryota</taxon>
        <taxon>Sar</taxon>
        <taxon>Stramenopiles</taxon>
        <taxon>Ochrophyta</taxon>
        <taxon>PX clade</taxon>
        <taxon>Xanthophyceae</taxon>
        <taxon>Tribonematales</taxon>
        <taxon>Tribonemataceae</taxon>
        <taxon>Tribonema</taxon>
    </lineage>
</organism>
<feature type="domain" description="Manganese/iron superoxide dismutase C-terminal" evidence="11">
    <location>
        <begin position="94"/>
        <end position="194"/>
    </location>
</feature>
<comment type="subunit">
    <text evidence="3">Homodimer.</text>
</comment>
<feature type="domain" description="Manganese/iron superoxide dismutase N-terminal" evidence="10">
    <location>
        <begin position="7"/>
        <end position="87"/>
    </location>
</feature>
<comment type="similarity">
    <text evidence="2 9">Belongs to the iron/manganese superoxide dismutase family.</text>
</comment>
<comment type="catalytic activity">
    <reaction evidence="7 9">
        <text>2 superoxide + 2 H(+) = H2O2 + O2</text>
        <dbReference type="Rhea" id="RHEA:20696"/>
        <dbReference type="ChEBI" id="CHEBI:15378"/>
        <dbReference type="ChEBI" id="CHEBI:15379"/>
        <dbReference type="ChEBI" id="CHEBI:16240"/>
        <dbReference type="ChEBI" id="CHEBI:18421"/>
        <dbReference type="EC" id="1.15.1.1"/>
    </reaction>
</comment>
<evidence type="ECO:0000259" key="11">
    <source>
        <dbReference type="Pfam" id="PF02777"/>
    </source>
</evidence>
<keyword evidence="13" id="KW-1185">Reference proteome</keyword>
<keyword evidence="4 8" id="KW-0479">Metal-binding</keyword>